<dbReference type="PANTHER" id="PTHR30093:SF2">
    <property type="entry name" value="TYPE II SECRETION SYSTEM PROTEIN H"/>
    <property type="match status" value="1"/>
</dbReference>
<protein>
    <recommendedName>
        <fullName evidence="2">DUF1559 domain-containing protein</fullName>
    </recommendedName>
</protein>
<dbReference type="Proteomes" id="UP000004358">
    <property type="component" value="Unassembled WGS sequence"/>
</dbReference>
<dbReference type="InterPro" id="IPR011453">
    <property type="entry name" value="DUF1559"/>
</dbReference>
<gene>
    <name evidence="3" type="ORF">DSM3645_23036</name>
</gene>
<evidence type="ECO:0000259" key="2">
    <source>
        <dbReference type="Pfam" id="PF07596"/>
    </source>
</evidence>
<dbReference type="Pfam" id="PF07596">
    <property type="entry name" value="SBP_bac_10"/>
    <property type="match status" value="1"/>
</dbReference>
<feature type="domain" description="DUF1559" evidence="2">
    <location>
        <begin position="36"/>
        <end position="279"/>
    </location>
</feature>
<dbReference type="InterPro" id="IPR012902">
    <property type="entry name" value="N_methyl_site"/>
</dbReference>
<organism evidence="3 4">
    <name type="scientific">Blastopirellula marina DSM 3645</name>
    <dbReference type="NCBI Taxonomy" id="314230"/>
    <lineage>
        <taxon>Bacteria</taxon>
        <taxon>Pseudomonadati</taxon>
        <taxon>Planctomycetota</taxon>
        <taxon>Planctomycetia</taxon>
        <taxon>Pirellulales</taxon>
        <taxon>Pirellulaceae</taxon>
        <taxon>Blastopirellula</taxon>
    </lineage>
</organism>
<dbReference type="STRING" id="314230.DSM3645_23036"/>
<keyword evidence="1" id="KW-1133">Transmembrane helix</keyword>
<comment type="caution">
    <text evidence="3">The sequence shown here is derived from an EMBL/GenBank/DDBJ whole genome shotgun (WGS) entry which is preliminary data.</text>
</comment>
<dbReference type="InterPro" id="IPR045584">
    <property type="entry name" value="Pilin-like"/>
</dbReference>
<sequence>MLAPSRRKLLGFTLVELLVVIAIIGVLIALLLPAVQQAREAARRMQCSNQLKQIGLAMHNYHDTFGKFPAGAMHIGNGLPWLVKILPFIEQGALYEQFNMKATGWSQNNSAGTNSVETYFCPSFDERAAQYADPGVLTTHYYGVAGPKGTNAANGAAYRYDENPTDEPDFYGGYALQGVLGLYEKMGQIGFRDITDGTSNTLMVGEISWKGVETHYRPWYRGGNGGIVRSATGGFKNIDAGINVPIGQWMSTSFGSNHPGGALFVSCDGSVSFYSETIDIATYKAAASRDGGEVLSE</sequence>
<dbReference type="OrthoDB" id="255848at2"/>
<proteinExistence type="predicted"/>
<dbReference type="Gene3D" id="3.30.700.10">
    <property type="entry name" value="Glycoprotein, Type 4 Pilin"/>
    <property type="match status" value="1"/>
</dbReference>
<dbReference type="PANTHER" id="PTHR30093">
    <property type="entry name" value="GENERAL SECRETION PATHWAY PROTEIN G"/>
    <property type="match status" value="1"/>
</dbReference>
<reference evidence="3 4" key="1">
    <citation type="submission" date="2006-02" db="EMBL/GenBank/DDBJ databases">
        <authorList>
            <person name="Amann R."/>
            <person name="Ferriera S."/>
            <person name="Johnson J."/>
            <person name="Kravitz S."/>
            <person name="Halpern A."/>
            <person name="Remington K."/>
            <person name="Beeson K."/>
            <person name="Tran B."/>
            <person name="Rogers Y.-H."/>
            <person name="Friedman R."/>
            <person name="Venter J.C."/>
        </authorList>
    </citation>
    <scope>NUCLEOTIDE SEQUENCE [LARGE SCALE GENOMIC DNA]</scope>
    <source>
        <strain evidence="3 4">DSM 3645</strain>
    </source>
</reference>
<dbReference type="EMBL" id="AANZ01000005">
    <property type="protein sequence ID" value="EAQ81317.1"/>
    <property type="molecule type" value="Genomic_DNA"/>
</dbReference>
<accession>A3ZQ44</accession>
<dbReference type="Pfam" id="PF07963">
    <property type="entry name" value="N_methyl"/>
    <property type="match status" value="1"/>
</dbReference>
<evidence type="ECO:0000313" key="3">
    <source>
        <dbReference type="EMBL" id="EAQ81317.1"/>
    </source>
</evidence>
<keyword evidence="1" id="KW-0472">Membrane</keyword>
<dbReference type="HOGENOM" id="CLU_041661_0_0_0"/>
<dbReference type="AlphaFoldDB" id="A3ZQ44"/>
<dbReference type="RefSeq" id="WP_002652506.1">
    <property type="nucleotide sequence ID" value="NZ_CH672376.1"/>
</dbReference>
<feature type="transmembrane region" description="Helical" evidence="1">
    <location>
        <begin position="12"/>
        <end position="35"/>
    </location>
</feature>
<dbReference type="NCBIfam" id="TIGR02532">
    <property type="entry name" value="IV_pilin_GFxxxE"/>
    <property type="match status" value="1"/>
</dbReference>
<dbReference type="eggNOG" id="COG4968">
    <property type="taxonomic scope" value="Bacteria"/>
</dbReference>
<evidence type="ECO:0000256" key="1">
    <source>
        <dbReference type="SAM" id="Phobius"/>
    </source>
</evidence>
<keyword evidence="1" id="KW-0812">Transmembrane</keyword>
<evidence type="ECO:0000313" key="4">
    <source>
        <dbReference type="Proteomes" id="UP000004358"/>
    </source>
</evidence>
<dbReference type="SUPFAM" id="SSF54523">
    <property type="entry name" value="Pili subunits"/>
    <property type="match status" value="1"/>
</dbReference>
<name>A3ZQ44_9BACT</name>